<dbReference type="Pfam" id="PF23400">
    <property type="entry name" value="CARF_Card1"/>
    <property type="match status" value="1"/>
</dbReference>
<dbReference type="Gene3D" id="3.40.1350.10">
    <property type="match status" value="1"/>
</dbReference>
<feature type="domain" description="Card1 CARF" evidence="1">
    <location>
        <begin position="16"/>
        <end position="124"/>
    </location>
</feature>
<keyword evidence="3" id="KW-1185">Reference proteome</keyword>
<evidence type="ECO:0000313" key="2">
    <source>
        <dbReference type="EMBL" id="KAF3890055.1"/>
    </source>
</evidence>
<dbReference type="InterPro" id="IPR056339">
    <property type="entry name" value="CARF_Card1"/>
</dbReference>
<reference evidence="2" key="2">
    <citation type="submission" date="2019-11" db="EMBL/GenBank/DDBJ databases">
        <title>Improved Assembly of Tolypothrix boutellei genome.</title>
        <authorList>
            <person name="Sarangi A.N."/>
            <person name="Mukherjee M."/>
            <person name="Ghosh S."/>
            <person name="Singh D."/>
            <person name="Das A."/>
            <person name="Kant S."/>
            <person name="Prusty A."/>
            <person name="Tripathy S."/>
        </authorList>
    </citation>
    <scope>NUCLEOTIDE SEQUENCE</scope>
    <source>
        <strain evidence="2">VB521301</strain>
    </source>
</reference>
<comment type="caution">
    <text evidence="2">The sequence shown here is derived from an EMBL/GenBank/DDBJ whole genome shotgun (WGS) entry which is preliminary data.</text>
</comment>
<dbReference type="SUPFAM" id="SSF52980">
    <property type="entry name" value="Restriction endonuclease-like"/>
    <property type="match status" value="1"/>
</dbReference>
<protein>
    <submittedName>
        <fullName evidence="2">DUF1887 family protein</fullName>
    </submittedName>
</protein>
<evidence type="ECO:0000313" key="3">
    <source>
        <dbReference type="Proteomes" id="UP000029738"/>
    </source>
</evidence>
<dbReference type="RefSeq" id="WP_038071728.1">
    <property type="nucleotide sequence ID" value="NZ_JHEG04000001.1"/>
</dbReference>
<dbReference type="GO" id="GO:0003676">
    <property type="term" value="F:nucleic acid binding"/>
    <property type="evidence" value="ECO:0007669"/>
    <property type="project" value="InterPro"/>
</dbReference>
<dbReference type="InterPro" id="IPR011856">
    <property type="entry name" value="tRNA_endonuc-like_dom_sf"/>
</dbReference>
<dbReference type="AlphaFoldDB" id="A0A8S9TCC9"/>
<gene>
    <name evidence="2" type="ORF">DA73_0400034800</name>
</gene>
<dbReference type="EMBL" id="JHEG04000001">
    <property type="protein sequence ID" value="KAF3890055.1"/>
    <property type="molecule type" value="Genomic_DNA"/>
</dbReference>
<name>A0A8S9TCC9_9CYAN</name>
<sequence length="431" mass="49995">MGTFEFDEYKVDHLFLLIGENPLPNYVAANLLLNEGGTAYLVYSTDTEKSAKRLQDILKSESNSFKDIELRSLNDYESDAYYIQQQIKEKLGSIKSGKVGLNYTGGTKAMSAHSYRALFYEEIKDKSNTLYKRRENIIFSYLDPRRLEICIDREDNERVRLKIKPDTLQVELVKLFQLHGLEFKKQPTQNIKLSKLTKELVKIFGEDEKKKLWFDWYFQIFCEEARIKKNGTWGNWKSNTDLAKIFVSLNDLPSSFVEVLKNEKLLNDEGKLALSNVKSIDLFPEIKDLCKWLDGIWLEHYVLERVKTIANDQFIQYYGMNFQLKLTSTEKFEFDVAFTRGYQLFAISCTTISDRKLCKSKLFEAYLRAKQMGGDEARVALICCFDEPDSLKAEISGTLPDKKIAVFGREHLENLATELNTWINQNDVGTK</sequence>
<reference evidence="2" key="1">
    <citation type="journal article" date="2015" name="Genome Announc.">
        <title>Draft Genome Sequence of Tolypothrix boutellei Strain VB521301.</title>
        <authorList>
            <person name="Chandrababunaidu M.M."/>
            <person name="Singh D."/>
            <person name="Sen D."/>
            <person name="Bhan S."/>
            <person name="Das S."/>
            <person name="Gupta A."/>
            <person name="Adhikary S.P."/>
            <person name="Tripathy S."/>
        </authorList>
    </citation>
    <scope>NUCLEOTIDE SEQUENCE</scope>
    <source>
        <strain evidence="2">VB521301</strain>
    </source>
</reference>
<evidence type="ECO:0000259" key="1">
    <source>
        <dbReference type="Pfam" id="PF23400"/>
    </source>
</evidence>
<dbReference type="Proteomes" id="UP000029738">
    <property type="component" value="Unassembled WGS sequence"/>
</dbReference>
<dbReference type="InterPro" id="IPR011335">
    <property type="entry name" value="Restrct_endonuc-II-like"/>
</dbReference>
<dbReference type="Gene3D" id="3.40.50.10770">
    <property type="entry name" value="Hypothetical protein VC1899 like domain (Restriction endonuclease-like)"/>
    <property type="match status" value="1"/>
</dbReference>
<proteinExistence type="predicted"/>
<organism evidence="2 3">
    <name type="scientific">Tolypothrix bouteillei VB521301</name>
    <dbReference type="NCBI Taxonomy" id="1479485"/>
    <lineage>
        <taxon>Bacteria</taxon>
        <taxon>Bacillati</taxon>
        <taxon>Cyanobacteriota</taxon>
        <taxon>Cyanophyceae</taxon>
        <taxon>Nostocales</taxon>
        <taxon>Tolypothrichaceae</taxon>
        <taxon>Tolypothrix</taxon>
    </lineage>
</organism>
<accession>A0A8S9TCC9</accession>